<comment type="caution">
    <text evidence="1">The sequence shown here is derived from an EMBL/GenBank/DDBJ whole genome shotgun (WGS) entry which is preliminary data.</text>
</comment>
<accession>I9ZJ27</accession>
<protein>
    <submittedName>
        <fullName evidence="1">Uncharacterized protein</fullName>
    </submittedName>
</protein>
<dbReference type="AlphaFoldDB" id="I9ZJ27"/>
<organism evidence="1 2">
    <name type="scientific">Helicobacter pylori NQ4044</name>
    <dbReference type="NCBI Taxonomy" id="992028"/>
    <lineage>
        <taxon>Bacteria</taxon>
        <taxon>Pseudomonadati</taxon>
        <taxon>Campylobacterota</taxon>
        <taxon>Epsilonproteobacteria</taxon>
        <taxon>Campylobacterales</taxon>
        <taxon>Helicobacteraceae</taxon>
        <taxon>Helicobacter</taxon>
    </lineage>
</organism>
<proteinExistence type="predicted"/>
<evidence type="ECO:0000313" key="1">
    <source>
        <dbReference type="EMBL" id="EJB36383.1"/>
    </source>
</evidence>
<dbReference type="RefSeq" id="WP_000051482.1">
    <property type="nucleotide sequence ID" value="NZ_AKNW01000005.1"/>
</dbReference>
<name>I9ZJ27_HELPX</name>
<dbReference type="Proteomes" id="UP000003026">
    <property type="component" value="Unassembled WGS sequence"/>
</dbReference>
<dbReference type="PATRIC" id="fig|992028.3.peg.728"/>
<reference evidence="1 2" key="1">
    <citation type="submission" date="2012-04" db="EMBL/GenBank/DDBJ databases">
        <title>Genome sequence of Helicobacter pylori NQ4044.</title>
        <authorList>
            <person name="Blanchard T.G."/>
            <person name="Czinn S.J."/>
            <person name="McCracken C."/>
            <person name="Abolude K."/>
            <person name="Maroo A."/>
            <person name="Santana-Cruz I."/>
            <person name="Tallon L.J."/>
            <person name="Ficke F.W.F."/>
        </authorList>
    </citation>
    <scope>NUCLEOTIDE SEQUENCE [LARGE SCALE GENOMIC DNA]</scope>
    <source>
        <strain evidence="1 2">NQ4044</strain>
    </source>
</reference>
<sequence>MSLFEEIKCNAKDGWRNGWEQGECMKRSKNSLVCACHTYYSMYL</sequence>
<evidence type="ECO:0000313" key="2">
    <source>
        <dbReference type="Proteomes" id="UP000003026"/>
    </source>
</evidence>
<gene>
    <name evidence="1" type="ORF">HPNQ4044_0750</name>
</gene>
<dbReference type="EMBL" id="AKNW01000005">
    <property type="protein sequence ID" value="EJB36383.1"/>
    <property type="molecule type" value="Genomic_DNA"/>
</dbReference>